<feature type="active site" description="Charge relay system" evidence="5">
    <location>
        <position position="350"/>
    </location>
</feature>
<name>A0A1S8KYB9_9CLOT</name>
<dbReference type="InterPro" id="IPR023828">
    <property type="entry name" value="Peptidase_S8_Ser-AS"/>
</dbReference>
<dbReference type="InterPro" id="IPR000209">
    <property type="entry name" value="Peptidase_S8/S53_dom"/>
</dbReference>
<dbReference type="GO" id="GO:0004252">
    <property type="term" value="F:serine-type endopeptidase activity"/>
    <property type="evidence" value="ECO:0007669"/>
    <property type="project" value="UniProtKB-UniRule"/>
</dbReference>
<dbReference type="InterPro" id="IPR036852">
    <property type="entry name" value="Peptidase_S8/S53_dom_sf"/>
</dbReference>
<keyword evidence="2 5" id="KW-0645">Protease</keyword>
<dbReference type="RefSeq" id="WP_077850669.1">
    <property type="nucleotide sequence ID" value="NZ_CP096983.1"/>
</dbReference>
<dbReference type="PANTHER" id="PTHR43806:SF11">
    <property type="entry name" value="CEREVISIN-RELATED"/>
    <property type="match status" value="1"/>
</dbReference>
<dbReference type="GO" id="GO:0006508">
    <property type="term" value="P:proteolysis"/>
    <property type="evidence" value="ECO:0007669"/>
    <property type="project" value="UniProtKB-KW"/>
</dbReference>
<dbReference type="PRINTS" id="PR00723">
    <property type="entry name" value="SUBTILISIN"/>
</dbReference>
<accession>A0A1S8KYB9</accession>
<sequence length="412" mass="44847">MINKTKITNEVKVHLSNNKREDKALHKVIISLAENYTIKDLVVAIKKLPSVDLNLIENTEYFVFAKLTNNQLELLEHIPEVKNVWLDRKVEKMDYEVLKTINEPSFLYGGADFCNDITWAVLDDGIDKNHNALKYSNVVDVDLTGEGPIGAHGTYVAGIIAGWDPSNKFSGVAPKCQLYNFKVYGKNSSNWVSICIKAMEQIRNINKKANKLVIQGANLSLGISNEINVKEFNTGHSPICEEANRLVESGVIVCVAAGNYGAQAFEVPGDNSTQVWANFEMISVTDPGNAEKVITVGSTHKTEPELYGVSSFSSKGPTGDGRIKPDLVAPGEEVSSTAPNNIYTTASGTSAATPFVSGAAAQLIKAYPNLIGNPMKVKNIIMDSCKDLKRDPNFQGRGVLDLAKAIELAKKS</sequence>
<protein>
    <submittedName>
        <fullName evidence="7">Serine protease AprX</fullName>
        <ecNumber evidence="7">3.4.21.-</ecNumber>
    </submittedName>
</protein>
<comment type="similarity">
    <text evidence="1 5">Belongs to the peptidase S8 family.</text>
</comment>
<dbReference type="InterPro" id="IPR022398">
    <property type="entry name" value="Peptidase_S8_His-AS"/>
</dbReference>
<feature type="active site" description="Charge relay system" evidence="5">
    <location>
        <position position="152"/>
    </location>
</feature>
<dbReference type="SUPFAM" id="SSF52743">
    <property type="entry name" value="Subtilisin-like"/>
    <property type="match status" value="1"/>
</dbReference>
<evidence type="ECO:0000259" key="6">
    <source>
        <dbReference type="Pfam" id="PF00082"/>
    </source>
</evidence>
<evidence type="ECO:0000256" key="4">
    <source>
        <dbReference type="ARBA" id="ARBA00022825"/>
    </source>
</evidence>
<evidence type="ECO:0000256" key="1">
    <source>
        <dbReference type="ARBA" id="ARBA00011073"/>
    </source>
</evidence>
<keyword evidence="3 5" id="KW-0378">Hydrolase</keyword>
<dbReference type="Proteomes" id="UP000190951">
    <property type="component" value="Chromosome"/>
</dbReference>
<dbReference type="Gene3D" id="3.40.50.200">
    <property type="entry name" value="Peptidase S8/S53 domain"/>
    <property type="match status" value="1"/>
</dbReference>
<keyword evidence="8" id="KW-1185">Reference proteome</keyword>
<evidence type="ECO:0000256" key="2">
    <source>
        <dbReference type="ARBA" id="ARBA00022670"/>
    </source>
</evidence>
<evidence type="ECO:0000256" key="3">
    <source>
        <dbReference type="ARBA" id="ARBA00022801"/>
    </source>
</evidence>
<keyword evidence="4 5" id="KW-0720">Serine protease</keyword>
<evidence type="ECO:0000256" key="5">
    <source>
        <dbReference type="PROSITE-ProRule" id="PRU01240"/>
    </source>
</evidence>
<gene>
    <name evidence="7" type="primary">aprX_1</name>
    <name evidence="7" type="ORF">CROST_004620</name>
</gene>
<dbReference type="PANTHER" id="PTHR43806">
    <property type="entry name" value="PEPTIDASE S8"/>
    <property type="match status" value="1"/>
</dbReference>
<dbReference type="InterPro" id="IPR015500">
    <property type="entry name" value="Peptidase_S8_subtilisin-rel"/>
</dbReference>
<evidence type="ECO:0000313" key="8">
    <source>
        <dbReference type="Proteomes" id="UP000190951"/>
    </source>
</evidence>
<proteinExistence type="inferred from homology"/>
<dbReference type="STRING" id="84029.CROST_41310"/>
<reference evidence="7 8" key="1">
    <citation type="submission" date="2022-04" db="EMBL/GenBank/DDBJ databases">
        <title>Genome sequence of C. roseum typestrain.</title>
        <authorList>
            <person name="Poehlein A."/>
            <person name="Schoch T."/>
            <person name="Duerre P."/>
            <person name="Daniel R."/>
        </authorList>
    </citation>
    <scope>NUCLEOTIDE SEQUENCE [LARGE SCALE GENOMIC DNA]</scope>
    <source>
        <strain evidence="7 8">DSM 7320</strain>
    </source>
</reference>
<dbReference type="EC" id="3.4.21.-" evidence="7"/>
<dbReference type="EMBL" id="CP096983">
    <property type="protein sequence ID" value="URZ09769.1"/>
    <property type="molecule type" value="Genomic_DNA"/>
</dbReference>
<dbReference type="KEGG" id="crw:CROST_004620"/>
<feature type="domain" description="Peptidase S8/S53" evidence="6">
    <location>
        <begin position="117"/>
        <end position="395"/>
    </location>
</feature>
<dbReference type="PROSITE" id="PS00138">
    <property type="entry name" value="SUBTILASE_SER"/>
    <property type="match status" value="1"/>
</dbReference>
<feature type="active site" description="Charge relay system" evidence="5">
    <location>
        <position position="123"/>
    </location>
</feature>
<dbReference type="PROSITE" id="PS51892">
    <property type="entry name" value="SUBTILASE"/>
    <property type="match status" value="1"/>
</dbReference>
<dbReference type="InterPro" id="IPR050131">
    <property type="entry name" value="Peptidase_S8_subtilisin-like"/>
</dbReference>
<dbReference type="Pfam" id="PF00082">
    <property type="entry name" value="Peptidase_S8"/>
    <property type="match status" value="1"/>
</dbReference>
<dbReference type="PROSITE" id="PS00137">
    <property type="entry name" value="SUBTILASE_HIS"/>
    <property type="match status" value="1"/>
</dbReference>
<dbReference type="AlphaFoldDB" id="A0A1S8KYB9"/>
<organism evidence="7 8">
    <name type="scientific">Clostridium felsineum</name>
    <dbReference type="NCBI Taxonomy" id="36839"/>
    <lineage>
        <taxon>Bacteria</taxon>
        <taxon>Bacillati</taxon>
        <taxon>Bacillota</taxon>
        <taxon>Clostridia</taxon>
        <taxon>Eubacteriales</taxon>
        <taxon>Clostridiaceae</taxon>
        <taxon>Clostridium</taxon>
    </lineage>
</organism>
<evidence type="ECO:0000313" key="7">
    <source>
        <dbReference type="EMBL" id="URZ09769.1"/>
    </source>
</evidence>